<dbReference type="Proteomes" id="UP000299102">
    <property type="component" value="Unassembled WGS sequence"/>
</dbReference>
<keyword evidence="2" id="KW-0863">Zinc-finger</keyword>
<dbReference type="GO" id="GO:0008270">
    <property type="term" value="F:zinc ion binding"/>
    <property type="evidence" value="ECO:0007669"/>
    <property type="project" value="UniProtKB-KW"/>
</dbReference>
<accession>A0A4C1X1W6</accession>
<sequence length="102" mass="11852">MAPALGMETMYAQDCYMPWMRPWHEKKDQWVPTSWTPFPTAAAQPAPAYQHEEQFNYEYETALAELLLGMCLHTPQRIPPPGYLCHLCFVKGHYIADCYLVI</sequence>
<dbReference type="OrthoDB" id="10038672at2759"/>
<keyword evidence="6" id="KW-1185">Reference proteome</keyword>
<dbReference type="AlphaFoldDB" id="A0A4C1X1W6"/>
<reference evidence="5 6" key="1">
    <citation type="journal article" date="2019" name="Commun. Biol.">
        <title>The bagworm genome reveals a unique fibroin gene that provides high tensile strength.</title>
        <authorList>
            <person name="Kono N."/>
            <person name="Nakamura H."/>
            <person name="Ohtoshi R."/>
            <person name="Tomita M."/>
            <person name="Numata K."/>
            <person name="Arakawa K."/>
        </authorList>
    </citation>
    <scope>NUCLEOTIDE SEQUENCE [LARGE SCALE GENOMIC DNA]</scope>
</reference>
<dbReference type="EMBL" id="BGZK01000689">
    <property type="protein sequence ID" value="GBP56305.1"/>
    <property type="molecule type" value="Genomic_DNA"/>
</dbReference>
<proteinExistence type="predicted"/>
<evidence type="ECO:0000256" key="2">
    <source>
        <dbReference type="ARBA" id="ARBA00022771"/>
    </source>
</evidence>
<evidence type="ECO:0000256" key="1">
    <source>
        <dbReference type="ARBA" id="ARBA00022723"/>
    </source>
</evidence>
<evidence type="ECO:0000259" key="4">
    <source>
        <dbReference type="Pfam" id="PF13696"/>
    </source>
</evidence>
<name>A0A4C1X1W6_EUMVA</name>
<keyword evidence="1" id="KW-0479">Metal-binding</keyword>
<dbReference type="InterPro" id="IPR025829">
    <property type="entry name" value="Zn_knuckle_CX2CX3GHX4C"/>
</dbReference>
<evidence type="ECO:0000313" key="6">
    <source>
        <dbReference type="Proteomes" id="UP000299102"/>
    </source>
</evidence>
<protein>
    <submittedName>
        <fullName evidence="5">Zinc finger CCHC domain-containing protein 24</fullName>
    </submittedName>
</protein>
<dbReference type="Pfam" id="PF13696">
    <property type="entry name" value="zf-CCHC_2"/>
    <property type="match status" value="1"/>
</dbReference>
<keyword evidence="3" id="KW-0862">Zinc</keyword>
<organism evidence="5 6">
    <name type="scientific">Eumeta variegata</name>
    <name type="common">Bagworm moth</name>
    <name type="synonym">Eumeta japonica</name>
    <dbReference type="NCBI Taxonomy" id="151549"/>
    <lineage>
        <taxon>Eukaryota</taxon>
        <taxon>Metazoa</taxon>
        <taxon>Ecdysozoa</taxon>
        <taxon>Arthropoda</taxon>
        <taxon>Hexapoda</taxon>
        <taxon>Insecta</taxon>
        <taxon>Pterygota</taxon>
        <taxon>Neoptera</taxon>
        <taxon>Endopterygota</taxon>
        <taxon>Lepidoptera</taxon>
        <taxon>Glossata</taxon>
        <taxon>Ditrysia</taxon>
        <taxon>Tineoidea</taxon>
        <taxon>Psychidae</taxon>
        <taxon>Oiketicinae</taxon>
        <taxon>Eumeta</taxon>
    </lineage>
</organism>
<evidence type="ECO:0000313" key="5">
    <source>
        <dbReference type="EMBL" id="GBP56305.1"/>
    </source>
</evidence>
<comment type="caution">
    <text evidence="5">The sequence shown here is derived from an EMBL/GenBank/DDBJ whole genome shotgun (WGS) entry which is preliminary data.</text>
</comment>
<gene>
    <name evidence="5" type="primary">Zcchc24</name>
    <name evidence="5" type="ORF">EVAR_28885_1</name>
</gene>
<feature type="domain" description="Zinc knuckle CX2CX3GHX4C" evidence="4">
    <location>
        <begin position="80"/>
        <end position="98"/>
    </location>
</feature>
<evidence type="ECO:0000256" key="3">
    <source>
        <dbReference type="ARBA" id="ARBA00022833"/>
    </source>
</evidence>